<protein>
    <submittedName>
        <fullName evidence="3">Secreted protein</fullName>
    </submittedName>
</protein>
<dbReference type="AlphaFoldDB" id="A0A0N5A3R3"/>
<evidence type="ECO:0000256" key="1">
    <source>
        <dbReference type="SAM" id="SignalP"/>
    </source>
</evidence>
<reference evidence="3" key="1">
    <citation type="submission" date="2017-02" db="UniProtKB">
        <authorList>
            <consortium name="WormBaseParasite"/>
        </authorList>
    </citation>
    <scope>IDENTIFICATION</scope>
</reference>
<dbReference type="WBParaSite" id="PTRK_0001626700.1">
    <property type="protein sequence ID" value="PTRK_0001626700.1"/>
    <property type="gene ID" value="PTRK_0001626700"/>
</dbReference>
<feature type="signal peptide" evidence="1">
    <location>
        <begin position="1"/>
        <end position="20"/>
    </location>
</feature>
<dbReference type="Proteomes" id="UP000038045">
    <property type="component" value="Unplaced"/>
</dbReference>
<keyword evidence="2" id="KW-1185">Reference proteome</keyword>
<evidence type="ECO:0000313" key="2">
    <source>
        <dbReference type="Proteomes" id="UP000038045"/>
    </source>
</evidence>
<accession>A0A0N5A3R3</accession>
<name>A0A0N5A3R3_PARTI</name>
<sequence length="87" mass="10204">MQKVFFIVLISFFFMESVQSADAVKFSEDDMSPLYEQVGIPSSDSYESIYRPYSSYMLGQRFQYRPHGIKRVSENDINTLLRNTWIG</sequence>
<organism evidence="2 3">
    <name type="scientific">Parastrongyloides trichosuri</name>
    <name type="common">Possum-specific nematode worm</name>
    <dbReference type="NCBI Taxonomy" id="131310"/>
    <lineage>
        <taxon>Eukaryota</taxon>
        <taxon>Metazoa</taxon>
        <taxon>Ecdysozoa</taxon>
        <taxon>Nematoda</taxon>
        <taxon>Chromadorea</taxon>
        <taxon>Rhabditida</taxon>
        <taxon>Tylenchina</taxon>
        <taxon>Panagrolaimomorpha</taxon>
        <taxon>Strongyloidoidea</taxon>
        <taxon>Strongyloididae</taxon>
        <taxon>Parastrongyloides</taxon>
    </lineage>
</organism>
<keyword evidence="1" id="KW-0732">Signal</keyword>
<evidence type="ECO:0000313" key="3">
    <source>
        <dbReference type="WBParaSite" id="PTRK_0001626700.1"/>
    </source>
</evidence>
<proteinExistence type="predicted"/>
<feature type="chain" id="PRO_5005892626" evidence="1">
    <location>
        <begin position="21"/>
        <end position="87"/>
    </location>
</feature>